<organism evidence="16 17">
    <name type="scientific">Malurus cyaneus samueli</name>
    <dbReference type="NCBI Taxonomy" id="2593467"/>
    <lineage>
        <taxon>Eukaryota</taxon>
        <taxon>Metazoa</taxon>
        <taxon>Chordata</taxon>
        <taxon>Craniata</taxon>
        <taxon>Vertebrata</taxon>
        <taxon>Euteleostomi</taxon>
        <taxon>Archelosauria</taxon>
        <taxon>Archosauria</taxon>
        <taxon>Dinosauria</taxon>
        <taxon>Saurischia</taxon>
        <taxon>Theropoda</taxon>
        <taxon>Coelurosauria</taxon>
        <taxon>Aves</taxon>
        <taxon>Neognathae</taxon>
        <taxon>Neoaves</taxon>
        <taxon>Telluraves</taxon>
        <taxon>Australaves</taxon>
        <taxon>Passeriformes</taxon>
        <taxon>Meliphagoidea</taxon>
        <taxon>Maluridae</taxon>
        <taxon>Malurus</taxon>
    </lineage>
</organism>
<evidence type="ECO:0000256" key="7">
    <source>
        <dbReference type="ARBA" id="ARBA00022679"/>
    </source>
</evidence>
<feature type="region of interest" description="Disordered" evidence="14">
    <location>
        <begin position="156"/>
        <end position="198"/>
    </location>
</feature>
<dbReference type="FunFam" id="1.10.510.10:FF:000006">
    <property type="entry name" value="Serine/threonine-protein kinase WNK1 isoform 2"/>
    <property type="match status" value="1"/>
</dbReference>
<reference evidence="16" key="1">
    <citation type="submission" date="2025-08" db="UniProtKB">
        <authorList>
            <consortium name="Ensembl"/>
        </authorList>
    </citation>
    <scope>IDENTIFICATION</scope>
</reference>
<evidence type="ECO:0000256" key="6">
    <source>
        <dbReference type="ARBA" id="ARBA00022553"/>
    </source>
</evidence>
<dbReference type="InterPro" id="IPR024678">
    <property type="entry name" value="Kinase_OSR1/WNK_CCT"/>
</dbReference>
<name>A0A8C5UDK1_9PASS</name>
<dbReference type="SMART" id="SM00220">
    <property type="entry name" value="S_TKc"/>
    <property type="match status" value="1"/>
</dbReference>
<keyword evidence="17" id="KW-1185">Reference proteome</keyword>
<evidence type="ECO:0000256" key="5">
    <source>
        <dbReference type="ARBA" id="ARBA00022527"/>
    </source>
</evidence>
<sequence length="2360" mass="248354">GHHVGDAAGSGPPGPRFLVPPPPPPKNGSSSDSSVGDNWEPPSRSEEYRRRRHTMDKDSRGAAATEHRFFRRSVICDSNATALELPSLQPAAPSAPVSGGSAAPLVFSPEGAGRTPYTPVTVAEAYSLPPPPAPLPLEGQSAEEPPAAKDAAPLLPKEEEEGDEATALPPTSAAGSLSAASREFEERRTQQEDIEELETKAVGISPDGRFLKFDIEIGRGSFKTVYKGLDTETTVEVAWCELQDRKLSKSERQRFKEEAGMLKGLQHPNIVRFYDSWESTVKGKKCIVLVTELMTSGTLKTYLKRFKVMKIKVLRSWCRQILKGLQFLHTRTPPIIHRDLKCDNIFITGPTGSVKIGDLGLATLKRASFAKSVIGTPEFMAPEMYEEKYDESVDVYAFGMCMLEMATSEYPYSECQNAAQIYRRVTSGVKPASFDKVAIPEVKEIIEGCIRQNKGERYAIKDLLNHAFFQEETGVRVELAEEDDGEKIAIKLWLRIEDIKKLKGKYKDNEAIEFSFDLERDVPEDVAQEMVESGYVCEGDHKTMAKAIKDRVSLIKRKREQRQSVQEEQENILQEEGSQKQQLEQQQPSSASHAGSKHPQSVTGTAPVPTASASVSTQVEPEEPEADQHQQLQFQQPSISVLSDGTVDSGQGSSVYTESVSSQQTASYGSQHDQSVSNTGVQGYTASVGQVQSQQHGGYQPPAAVSQTLQYCKCMELLDFVYLLKGERGNCQPASSQQPGQYQMQQPSVSASTTPAQTVSQTQTSQIMPMPQLPVSQPVPIIQGEPQLPVAASSLPQPSVAQSVPIGSHFLPMGQALPTSVVPQFPVSQLPVAVPHVTVAQPGFQSLPISMAAGINQPLLTLATSAAATAVPVGSTVVPSQLPTLMQPVAQLPSQVLPQLLQPAVQSVGLPVSIGQAAEASLPAGDALYQGFPSRMTPQYPGDSNVAPSSAVASASIPSAVLSPPLPTDTMAQSGYLASVVQPYGEQNVLVSMGSLGGQVQVPQPPVSLAQQASSASSQQAVVEGTQGVSQTASSETLPATQPAQSTPLASSMDSAHSDVASGLSDGNENVPTSSGRHEGRTTKRHMRRSVRSRSRHEKTSRPKLRILNVSNKGDRVVECQLETHNRKMVTFKFDLDGDNPEEIASIMVQNEFILATERDSFVEQVREIIEKADEMLSEDASVEPEGDQGLESMRTKDDGFFPGSQKLEFKQPDPTSSMPQRIGIPSSSFTQVVHSAGRRFIVSPVPESRLKDQGFFTSAVSGGNETSDMVAASPVHGPGMNLSHSASSLSLQQAFSEMGHAQMAEGPSTAPPVFNQTMPPFPPTLSTMAGSGATPASVATCSVSVSSSAGVSLPGSVTLPSENAAVGVAPSTSVPSSISPPPASQSGQQSTGVASSVNAPASFTLPATSQPAQAVTADIAPSISTPSSVALPSTQVPGVTAFGAVAPAVTSQSTPQIMSSMAAPQTSVALSLAHSVALQLPQLSSSGSISSLAETTVVSAPHSLPESGQSLDKSHPCNAAGLSLPISAPLSSSVASSICASVSQPVIHPLLVPSGITSTPVLPQISGATPILPQVPLPGVLPQPVTNLPAVQQTLIHSQPQPAPLPNQPHVHCLEADADAQSKAPGIDDIKTLEEKLRSLFSEHGNVGTAHPAVSLETSLVMETTVVPGIPTTAVAPSKPLTSISTCIPPSSLPLGPTGLPVLTPVATPGQVITPVSYISASSSIVTAAVKPGTSPSKPPLSRVPVLPVGSDLPAGTPSSEQLPPFPGPSLTQSQQPLEDLDAQLRRTLSPETVPVTSAPACVCLQCWWFSSFEKTQCDGESIAVATTAGASVLKMGRFQVSVAVDDVLKEDDKTETKPVQFETTSSDSSSLSGSSPESTLVKQAESRKSGAVADAALDVVNGISQAAPALQLPGDAAQATKVGRFQVTTTADQVGRFSVSKAQDEVSCAEKEPMTLPLSVGLEQVASSAAAPKKELESSQSPHMNGPSSDPEAAFLRGMAKDLDDGSGSPDSVQHLGSKISLPVQSLSNSFNSSYMSSDNESDIEDEDLKLELRRLREKHLKEIQELQSRQKQEIESLYMKLGKAPPAVIIPPAAPLSGRRRRPTKGKSSKSSRSSSQGHKSPQLSGNLSAQSAPSVLPPQQTLHPPGSMPETGQNHLLQPLKPSPSSENLYSAFTSDGALSVPSLSAPGQGTSSTNTVGAAVNSQAPQTQPTAIASSRKGTFTDDLHKLVDNWARDAMNLSGKKVGKGHSSYEGPGMARKFSAPGQLCISMTSSLGATPIPAASATSLGPFSKAMCPPQQYGYPAASFPPPWSGPGGAAQPQLGQFQPVGATSLQSFNISNLQKSVSNPPGSNLRTT</sequence>
<feature type="region of interest" description="Disordered" evidence="14">
    <location>
        <begin position="2090"/>
        <end position="2175"/>
    </location>
</feature>
<feature type="region of interest" description="Disordered" evidence="14">
    <location>
        <begin position="1971"/>
        <end position="1995"/>
    </location>
</feature>
<dbReference type="InterPro" id="IPR056865">
    <property type="entry name" value="CCTL2_WNK"/>
</dbReference>
<feature type="compositionally biased region" description="Pro residues" evidence="14">
    <location>
        <begin position="12"/>
        <end position="26"/>
    </location>
</feature>
<proteinExistence type="predicted"/>
<keyword evidence="10" id="KW-0067">ATP-binding</keyword>
<dbReference type="Pfam" id="PF24889">
    <property type="entry name" value="CCTL2_WNK"/>
    <property type="match status" value="1"/>
</dbReference>
<feature type="compositionally biased region" description="Low complexity" evidence="14">
    <location>
        <begin position="2114"/>
        <end position="2124"/>
    </location>
</feature>
<comment type="catalytic activity">
    <reaction evidence="11">
        <text>L-threonyl-[protein] + ATP = O-phospho-L-threonyl-[protein] + ADP + H(+)</text>
        <dbReference type="Rhea" id="RHEA:46608"/>
        <dbReference type="Rhea" id="RHEA-COMP:11060"/>
        <dbReference type="Rhea" id="RHEA-COMP:11605"/>
        <dbReference type="ChEBI" id="CHEBI:15378"/>
        <dbReference type="ChEBI" id="CHEBI:30013"/>
        <dbReference type="ChEBI" id="CHEBI:30616"/>
        <dbReference type="ChEBI" id="CHEBI:61977"/>
        <dbReference type="ChEBI" id="CHEBI:456216"/>
        <dbReference type="EC" id="2.7.11.1"/>
    </reaction>
</comment>
<reference evidence="16" key="2">
    <citation type="submission" date="2025-09" db="UniProtKB">
        <authorList>
            <consortium name="Ensembl"/>
        </authorList>
    </citation>
    <scope>IDENTIFICATION</scope>
</reference>
<keyword evidence="7" id="KW-0808">Transferase</keyword>
<evidence type="ECO:0000256" key="11">
    <source>
        <dbReference type="ARBA" id="ARBA00047899"/>
    </source>
</evidence>
<dbReference type="PROSITE" id="PS50011">
    <property type="entry name" value="PROTEIN_KINASE_DOM"/>
    <property type="match status" value="1"/>
</dbReference>
<protein>
    <recommendedName>
        <fullName evidence="3">non-specific serine/threonine protein kinase</fullName>
        <ecNumber evidence="3">2.7.11.1</ecNumber>
    </recommendedName>
</protein>
<dbReference type="PROSITE" id="PS00108">
    <property type="entry name" value="PROTEIN_KINASE_ST"/>
    <property type="match status" value="1"/>
</dbReference>
<dbReference type="FunFam" id="3.10.20.90:FF:000007">
    <property type="entry name" value="Serine/threonine-protein kinase WNK1 isoform 1"/>
    <property type="match status" value="1"/>
</dbReference>
<evidence type="ECO:0000256" key="1">
    <source>
        <dbReference type="ARBA" id="ARBA00001946"/>
    </source>
</evidence>
<feature type="compositionally biased region" description="Basic and acidic residues" evidence="14">
    <location>
        <begin position="182"/>
        <end position="191"/>
    </location>
</feature>
<comment type="catalytic activity">
    <reaction evidence="12">
        <text>L-seryl-[protein] + ATP = O-phospho-L-seryl-[protein] + ADP + H(+)</text>
        <dbReference type="Rhea" id="RHEA:17989"/>
        <dbReference type="Rhea" id="RHEA-COMP:9863"/>
        <dbReference type="Rhea" id="RHEA-COMP:11604"/>
        <dbReference type="ChEBI" id="CHEBI:15378"/>
        <dbReference type="ChEBI" id="CHEBI:29999"/>
        <dbReference type="ChEBI" id="CHEBI:30616"/>
        <dbReference type="ChEBI" id="CHEBI:83421"/>
        <dbReference type="ChEBI" id="CHEBI:456216"/>
        <dbReference type="EC" id="2.7.11.1"/>
    </reaction>
</comment>
<dbReference type="Ensembl" id="ENSMCST00000020961.1">
    <property type="protein sequence ID" value="ENSMCSP00000020445.1"/>
    <property type="gene ID" value="ENSMCSG00000014021.1"/>
</dbReference>
<dbReference type="GO" id="GO:0004674">
    <property type="term" value="F:protein serine/threonine kinase activity"/>
    <property type="evidence" value="ECO:0007669"/>
    <property type="project" value="UniProtKB-KW"/>
</dbReference>
<dbReference type="InterPro" id="IPR000719">
    <property type="entry name" value="Prot_kinase_dom"/>
</dbReference>
<feature type="region of interest" description="Disordered" evidence="14">
    <location>
        <begin position="2309"/>
        <end position="2330"/>
    </location>
</feature>
<feature type="compositionally biased region" description="Polar residues" evidence="14">
    <location>
        <begin position="1980"/>
        <end position="1990"/>
    </location>
</feature>
<keyword evidence="5" id="KW-0723">Serine/threonine-protein kinase</keyword>
<evidence type="ECO:0000259" key="15">
    <source>
        <dbReference type="PROSITE" id="PS50011"/>
    </source>
</evidence>
<feature type="compositionally biased region" description="Basic residues" evidence="14">
    <location>
        <begin position="1083"/>
        <end position="1105"/>
    </location>
</feature>
<feature type="region of interest" description="Disordered" evidence="14">
    <location>
        <begin position="1730"/>
        <end position="1775"/>
    </location>
</feature>
<dbReference type="Proteomes" id="UP000694560">
    <property type="component" value="Unplaced"/>
</dbReference>
<feature type="region of interest" description="Disordered" evidence="14">
    <location>
        <begin position="1853"/>
        <end position="1888"/>
    </location>
</feature>
<dbReference type="InterPro" id="IPR050588">
    <property type="entry name" value="WNK_Ser-Thr_kinase"/>
</dbReference>
<dbReference type="InterPro" id="IPR008271">
    <property type="entry name" value="Ser/Thr_kinase_AS"/>
</dbReference>
<evidence type="ECO:0000256" key="12">
    <source>
        <dbReference type="ARBA" id="ARBA00048679"/>
    </source>
</evidence>
<evidence type="ECO:0000256" key="2">
    <source>
        <dbReference type="ARBA" id="ARBA00004496"/>
    </source>
</evidence>
<keyword evidence="8" id="KW-0547">Nucleotide-binding</keyword>
<dbReference type="FunFam" id="3.30.200.20:FF:000494">
    <property type="entry name" value="serine/threonine-protein kinase WNK2 isoform X2"/>
    <property type="match status" value="1"/>
</dbReference>
<feature type="compositionally biased region" description="Polar residues" evidence="14">
    <location>
        <begin position="2125"/>
        <end position="2146"/>
    </location>
</feature>
<feature type="compositionally biased region" description="Polar residues" evidence="14">
    <location>
        <begin position="1027"/>
        <end position="1055"/>
    </location>
</feature>
<feature type="region of interest" description="Disordered" evidence="14">
    <location>
        <begin position="1368"/>
        <end position="1396"/>
    </location>
</feature>
<dbReference type="SUPFAM" id="SSF56112">
    <property type="entry name" value="Protein kinase-like (PK-like)"/>
    <property type="match status" value="1"/>
</dbReference>
<feature type="compositionally biased region" description="Low complexity" evidence="14">
    <location>
        <begin position="2321"/>
        <end position="2330"/>
    </location>
</feature>
<dbReference type="CDD" id="cd14030">
    <property type="entry name" value="STKc_WNK1"/>
    <property type="match status" value="1"/>
</dbReference>
<dbReference type="PANTHER" id="PTHR13902">
    <property type="entry name" value="SERINE/THREONINE-PROTEIN KINASE WNK WITH NO LYSINE -RELATED"/>
    <property type="match status" value="1"/>
</dbReference>
<feature type="compositionally biased region" description="Polar residues" evidence="14">
    <location>
        <begin position="629"/>
        <end position="680"/>
    </location>
</feature>
<evidence type="ECO:0000256" key="4">
    <source>
        <dbReference type="ARBA" id="ARBA00022490"/>
    </source>
</evidence>
<feature type="coiled-coil region" evidence="13">
    <location>
        <begin position="2052"/>
        <end position="2079"/>
    </location>
</feature>
<feature type="compositionally biased region" description="Polar residues" evidence="14">
    <location>
        <begin position="1315"/>
        <end position="1330"/>
    </location>
</feature>
<evidence type="ECO:0000256" key="14">
    <source>
        <dbReference type="SAM" id="MobiDB-lite"/>
    </source>
</evidence>
<feature type="region of interest" description="Disordered" evidence="14">
    <location>
        <begin position="1300"/>
        <end position="1334"/>
    </location>
</feature>
<dbReference type="InterPro" id="IPR011009">
    <property type="entry name" value="Kinase-like_dom_sf"/>
</dbReference>
<comment type="cofactor">
    <cofactor evidence="1">
        <name>Mg(2+)</name>
        <dbReference type="ChEBI" id="CHEBI:18420"/>
    </cofactor>
</comment>
<evidence type="ECO:0000313" key="16">
    <source>
        <dbReference type="Ensembl" id="ENSMCSP00000020445.1"/>
    </source>
</evidence>
<dbReference type="FunFam" id="3.10.20.90:FF:000012">
    <property type="entry name" value="Serine/threonine-protein kinase WNK1 isoform 2"/>
    <property type="match status" value="1"/>
</dbReference>
<keyword evidence="13" id="KW-0175">Coiled coil</keyword>
<evidence type="ECO:0000256" key="8">
    <source>
        <dbReference type="ARBA" id="ARBA00022741"/>
    </source>
</evidence>
<keyword evidence="9" id="KW-0418">Kinase</keyword>
<dbReference type="Pfam" id="PF00069">
    <property type="entry name" value="Pkinase"/>
    <property type="match status" value="1"/>
</dbReference>
<dbReference type="GO" id="GO:0005524">
    <property type="term" value="F:ATP binding"/>
    <property type="evidence" value="ECO:0007669"/>
    <property type="project" value="UniProtKB-KW"/>
</dbReference>
<keyword evidence="6" id="KW-0597">Phosphoprotein</keyword>
<feature type="region of interest" description="Disordered" evidence="14">
    <location>
        <begin position="129"/>
        <end position="148"/>
    </location>
</feature>
<dbReference type="Gene3D" id="3.30.200.20">
    <property type="entry name" value="Phosphorylase Kinase, domain 1"/>
    <property type="match status" value="1"/>
</dbReference>
<evidence type="ECO:0000256" key="3">
    <source>
        <dbReference type="ARBA" id="ARBA00012513"/>
    </source>
</evidence>
<keyword evidence="4" id="KW-0963">Cytoplasm</keyword>
<dbReference type="Pfam" id="PF12202">
    <property type="entry name" value="OSR1_C"/>
    <property type="match status" value="1"/>
</dbReference>
<feature type="region of interest" description="Disordered" evidence="14">
    <location>
        <begin position="560"/>
        <end position="680"/>
    </location>
</feature>
<dbReference type="EC" id="2.7.11.1" evidence="3"/>
<evidence type="ECO:0000256" key="10">
    <source>
        <dbReference type="ARBA" id="ARBA00022840"/>
    </source>
</evidence>
<feature type="domain" description="Protein kinase" evidence="15">
    <location>
        <begin position="211"/>
        <end position="469"/>
    </location>
</feature>
<dbReference type="Gene3D" id="3.10.20.90">
    <property type="entry name" value="Phosphatidylinositol 3-kinase Catalytic Subunit, Chain A, domain 1"/>
    <property type="match status" value="2"/>
</dbReference>
<feature type="compositionally biased region" description="Basic residues" evidence="14">
    <location>
        <begin position="2101"/>
        <end position="2113"/>
    </location>
</feature>
<comment type="subcellular location">
    <subcellularLocation>
        <location evidence="2">Cytoplasm</location>
    </subcellularLocation>
</comment>
<evidence type="ECO:0000313" key="17">
    <source>
        <dbReference type="Proteomes" id="UP000694560"/>
    </source>
</evidence>
<feature type="region of interest" description="Disordered" evidence="14">
    <location>
        <begin position="1"/>
        <end position="71"/>
    </location>
</feature>
<evidence type="ECO:0000256" key="9">
    <source>
        <dbReference type="ARBA" id="ARBA00022777"/>
    </source>
</evidence>
<feature type="compositionally biased region" description="Basic and acidic residues" evidence="14">
    <location>
        <begin position="43"/>
        <end position="68"/>
    </location>
</feature>
<accession>A0A8C5UDK1</accession>
<feature type="compositionally biased region" description="Low complexity" evidence="14">
    <location>
        <begin position="1369"/>
        <end position="1378"/>
    </location>
</feature>
<evidence type="ECO:0000256" key="13">
    <source>
        <dbReference type="SAM" id="Coils"/>
    </source>
</evidence>
<dbReference type="GO" id="GO:0005737">
    <property type="term" value="C:cytoplasm"/>
    <property type="evidence" value="ECO:0007669"/>
    <property type="project" value="UniProtKB-SubCell"/>
</dbReference>
<feature type="compositionally biased region" description="Polar residues" evidence="14">
    <location>
        <begin position="1065"/>
        <end position="1075"/>
    </location>
</feature>
<feature type="compositionally biased region" description="Low complexity" evidence="14">
    <location>
        <begin position="574"/>
        <end position="590"/>
    </location>
</feature>
<dbReference type="Gene3D" id="1.10.510.10">
    <property type="entry name" value="Transferase(Phosphotransferase) domain 1"/>
    <property type="match status" value="1"/>
</dbReference>
<feature type="region of interest" description="Disordered" evidence="14">
    <location>
        <begin position="1018"/>
        <end position="1105"/>
    </location>
</feature>
<feature type="compositionally biased region" description="Low complexity" evidence="14">
    <location>
        <begin position="1867"/>
        <end position="1880"/>
    </location>
</feature>